<organism evidence="1">
    <name type="scientific">Caldithrix abyssi</name>
    <dbReference type="NCBI Taxonomy" id="187145"/>
    <lineage>
        <taxon>Bacteria</taxon>
        <taxon>Pseudomonadati</taxon>
        <taxon>Calditrichota</taxon>
        <taxon>Calditrichia</taxon>
        <taxon>Calditrichales</taxon>
        <taxon>Calditrichaceae</taxon>
        <taxon>Caldithrix</taxon>
    </lineage>
</organism>
<reference evidence="1" key="1">
    <citation type="journal article" date="2020" name="mSystems">
        <title>Genome- and Community-Level Interaction Insights into Carbon Utilization and Element Cycling Functions of Hydrothermarchaeota in Hydrothermal Sediment.</title>
        <authorList>
            <person name="Zhou Z."/>
            <person name="Liu Y."/>
            <person name="Xu W."/>
            <person name="Pan J."/>
            <person name="Luo Z.H."/>
            <person name="Li M."/>
        </authorList>
    </citation>
    <scope>NUCLEOTIDE SEQUENCE [LARGE SCALE GENOMIC DNA]</scope>
    <source>
        <strain evidence="1">HyVt-577</strain>
    </source>
</reference>
<dbReference type="PROSITE" id="PS51257">
    <property type="entry name" value="PROKAR_LIPOPROTEIN"/>
    <property type="match status" value="1"/>
</dbReference>
<comment type="caution">
    <text evidence="1">The sequence shown here is derived from an EMBL/GenBank/DDBJ whole genome shotgun (WGS) entry which is preliminary data.</text>
</comment>
<dbReference type="Proteomes" id="UP000885779">
    <property type="component" value="Unassembled WGS sequence"/>
</dbReference>
<sequence length="149" mass="16819">MASNRSKTLSGKTWFAAVIIFAFLFSCDAFSDLKDCICSQEFRVYTVTVVDQHKQPLDSLRINIYNPQSGREFDIEQNWSYGDPGMYVVMTDAYIRSLQEGGEPVIFEAENDTLSASGQFYFTTDDCRCHVEKVSGPDTLVAAIKQKKI</sequence>
<name>A0A7V4UE29_CALAY</name>
<dbReference type="AlphaFoldDB" id="A0A7V4UE29"/>
<accession>A0A7V4UE29</accession>
<evidence type="ECO:0000313" key="1">
    <source>
        <dbReference type="EMBL" id="HGY55972.1"/>
    </source>
</evidence>
<protein>
    <submittedName>
        <fullName evidence="1">Uncharacterized protein</fullName>
    </submittedName>
</protein>
<gene>
    <name evidence="1" type="ORF">ENK44_09735</name>
</gene>
<dbReference type="EMBL" id="DRQG01000090">
    <property type="protein sequence ID" value="HGY55972.1"/>
    <property type="molecule type" value="Genomic_DNA"/>
</dbReference>
<proteinExistence type="predicted"/>